<dbReference type="EMBL" id="ATBP01000159">
    <property type="protein sequence ID" value="ETR72341.1"/>
    <property type="molecule type" value="Genomic_DNA"/>
</dbReference>
<evidence type="ECO:0000313" key="5">
    <source>
        <dbReference type="Proteomes" id="UP000189670"/>
    </source>
</evidence>
<dbReference type="AlphaFoldDB" id="A0A1V1PBW4"/>
<dbReference type="PANTHER" id="PTHR43673">
    <property type="entry name" value="NAD(P)H NITROREDUCTASE YDGI-RELATED"/>
    <property type="match status" value="1"/>
</dbReference>
<dbReference type="Proteomes" id="UP000189670">
    <property type="component" value="Unassembled WGS sequence"/>
</dbReference>
<dbReference type="Pfam" id="PF14512">
    <property type="entry name" value="TM1586_NiRdase"/>
    <property type="match status" value="1"/>
</dbReference>
<reference evidence="5" key="1">
    <citation type="submission" date="2012-11" db="EMBL/GenBank/DDBJ databases">
        <authorList>
            <person name="Lucero-Rivera Y.E."/>
            <person name="Tovar-Ramirez D."/>
        </authorList>
    </citation>
    <scope>NUCLEOTIDE SEQUENCE [LARGE SCALE GENOMIC DNA]</scope>
    <source>
        <strain evidence="5">Araruama</strain>
    </source>
</reference>
<dbReference type="PANTHER" id="PTHR43673:SF10">
    <property type="entry name" value="NADH DEHYDROGENASE_NAD(P)H NITROREDUCTASE XCC3605-RELATED"/>
    <property type="match status" value="1"/>
</dbReference>
<dbReference type="InterPro" id="IPR029478">
    <property type="entry name" value="TM1586_NiRdase"/>
</dbReference>
<dbReference type="SUPFAM" id="SSF55469">
    <property type="entry name" value="FMN-dependent nitroreductase-like"/>
    <property type="match status" value="1"/>
</dbReference>
<protein>
    <submittedName>
        <fullName evidence="4">Nitroreductase</fullName>
    </submittedName>
</protein>
<keyword evidence="2" id="KW-0560">Oxidoreductase</keyword>
<name>A0A1V1PBW4_9BACT</name>
<dbReference type="CDD" id="cd02062">
    <property type="entry name" value="Nitro_FMN_reductase"/>
    <property type="match status" value="1"/>
</dbReference>
<comment type="caution">
    <text evidence="4">The sequence shown here is derived from an EMBL/GenBank/DDBJ whole genome shotgun (WGS) entry which is preliminary data.</text>
</comment>
<evidence type="ECO:0000313" key="4">
    <source>
        <dbReference type="EMBL" id="ETR72341.1"/>
    </source>
</evidence>
<comment type="similarity">
    <text evidence="1">Belongs to the nitroreductase family.</text>
</comment>
<gene>
    <name evidence="4" type="ORF">OMM_01799</name>
</gene>
<evidence type="ECO:0000256" key="2">
    <source>
        <dbReference type="ARBA" id="ARBA00023002"/>
    </source>
</evidence>
<organism evidence="4 5">
    <name type="scientific">Candidatus Magnetoglobus multicellularis str. Araruama</name>
    <dbReference type="NCBI Taxonomy" id="890399"/>
    <lineage>
        <taxon>Bacteria</taxon>
        <taxon>Pseudomonadati</taxon>
        <taxon>Thermodesulfobacteriota</taxon>
        <taxon>Desulfobacteria</taxon>
        <taxon>Desulfobacterales</taxon>
        <taxon>Desulfobacteraceae</taxon>
        <taxon>Candidatus Magnetoglobus</taxon>
    </lineage>
</organism>
<sequence>MKTLKNSVQDLIKTRTSCRSYIEKPIPIEKQTIINDFLHSNLKGPFHSNTRFKLVAATGNDCEELKKLGTYGFIKGATGFIVGAVDKHSEKNMEDYGYTMEKIILLATDMDLGTCWIGGTFNKSTFAQKISIKENEILPAVAAIGNKMTRRTTFDSVVRWVAGSKNRMTWDKLFFINDFDTPILQKTGADYEILLEMIRLGPSASNKQPWRIIKNQDENIFHFYLQRSKNYNKSIKLLNLSDLQRIDMGIAMCHFELCVKEMDLLGQWKNIDPQLPALPELTEYIISWVGENNAENKIVKNKANIL</sequence>
<accession>A0A1V1PBW4</accession>
<evidence type="ECO:0000256" key="1">
    <source>
        <dbReference type="ARBA" id="ARBA00007118"/>
    </source>
</evidence>
<dbReference type="Gene3D" id="3.40.109.10">
    <property type="entry name" value="NADH Oxidase"/>
    <property type="match status" value="1"/>
</dbReference>
<proteinExistence type="inferred from homology"/>
<dbReference type="Gene3D" id="3.40.109.30">
    <property type="entry name" value="putative nitroreductase (tm1586), domain 2"/>
    <property type="match status" value="1"/>
</dbReference>
<evidence type="ECO:0000259" key="3">
    <source>
        <dbReference type="Pfam" id="PF14512"/>
    </source>
</evidence>
<dbReference type="GO" id="GO:0016491">
    <property type="term" value="F:oxidoreductase activity"/>
    <property type="evidence" value="ECO:0007669"/>
    <property type="project" value="UniProtKB-KW"/>
</dbReference>
<feature type="domain" description="Putative nitroreductase TM1586" evidence="3">
    <location>
        <begin position="10"/>
        <end position="257"/>
    </location>
</feature>
<dbReference type="InterPro" id="IPR000415">
    <property type="entry name" value="Nitroreductase-like"/>
</dbReference>